<protein>
    <submittedName>
        <fullName evidence="2">Uncharacterized protein</fullName>
    </submittedName>
</protein>
<accession>A0A9E7LPE7</accession>
<organism evidence="2 3">
    <name type="scientific">Escherichia phage EEc2</name>
    <dbReference type="NCBI Taxonomy" id="2950297"/>
    <lineage>
        <taxon>Viruses</taxon>
        <taxon>Duplodnaviria</taxon>
        <taxon>Heunggongvirae</taxon>
        <taxon>Uroviricota</taxon>
        <taxon>Caudoviricetes</taxon>
        <taxon>Autographivirales</taxon>
        <taxon>Autosignataviridae</taxon>
        <taxon>Molineuxvirinae</taxon>
        <taxon>Vectrevirus</taxon>
        <taxon>Vectrevirus EEc2</taxon>
    </lineage>
</organism>
<feature type="transmembrane region" description="Helical" evidence="1">
    <location>
        <begin position="21"/>
        <end position="43"/>
    </location>
</feature>
<keyword evidence="1" id="KW-0472">Membrane</keyword>
<evidence type="ECO:0000256" key="1">
    <source>
        <dbReference type="SAM" id="Phobius"/>
    </source>
</evidence>
<gene>
    <name evidence="2" type="ORF">EEc2_0001</name>
</gene>
<evidence type="ECO:0000313" key="3">
    <source>
        <dbReference type="Proteomes" id="UP001056979"/>
    </source>
</evidence>
<name>A0A9E7LPE7_9CAUD</name>
<dbReference type="Proteomes" id="UP001056979">
    <property type="component" value="Segment"/>
</dbReference>
<evidence type="ECO:0000313" key="2">
    <source>
        <dbReference type="EMBL" id="URP75049.1"/>
    </source>
</evidence>
<keyword evidence="1" id="KW-1133">Transmembrane helix</keyword>
<proteinExistence type="predicted"/>
<reference evidence="2" key="2">
    <citation type="submission" date="2022-06" db="EMBL/GenBank/DDBJ databases">
        <title>A Report on the Use of Tailored Phage Cocktails for 12 Distinct and Challenging Patient Cases.</title>
        <authorList>
            <person name="Green S."/>
            <person name="Clark J."/>
            <person name="Hernandez-Santos H."/>
            <person name="Weesner K."/>
            <person name="Aslam S."/>
            <person name="Campbell W."/>
            <person name="Doernberg S."/>
            <person name="Blodget E."/>
            <person name="Morris M."/>
            <person name="Suh G."/>
            <person name="Obeid K."/>
            <person name="Bocchini C."/>
            <person name="Silveira F."/>
            <person name="Filippov A."/>
            <person name="Whiteson K."/>
            <person name="Terwilliger A."/>
            <person name="Maresso A."/>
        </authorList>
    </citation>
    <scope>NUCLEOTIDE SEQUENCE</scope>
</reference>
<keyword evidence="1" id="KW-0812">Transmembrane</keyword>
<dbReference type="EMBL" id="ON210144">
    <property type="protein sequence ID" value="URP75049.1"/>
    <property type="molecule type" value="Genomic_DNA"/>
</dbReference>
<reference evidence="2" key="1">
    <citation type="submission" date="2022-04" db="EMBL/GenBank/DDBJ databases">
        <authorList>
            <person name="Filippov A.A."/>
            <person name="Sergueev K.V."/>
            <person name="Nikolich M.P."/>
        </authorList>
    </citation>
    <scope>NUCLEOTIDE SEQUENCE</scope>
</reference>
<sequence>MHHVGGAEAPSSQLVRHTKRLALTLLFNNLLSVTYVCRGQLLIE</sequence>
<keyword evidence="3" id="KW-1185">Reference proteome</keyword>